<evidence type="ECO:0000313" key="2">
    <source>
        <dbReference type="Proteomes" id="UP000279673"/>
    </source>
</evidence>
<evidence type="ECO:0000313" key="1">
    <source>
        <dbReference type="EMBL" id="RLL62188.1"/>
    </source>
</evidence>
<proteinExistence type="predicted"/>
<protein>
    <submittedName>
        <fullName evidence="1">Uncharacterized protein</fullName>
    </submittedName>
</protein>
<dbReference type="AlphaFoldDB" id="A0A421BJT6"/>
<sequence length="305" mass="33693">MFDDSDPRKALLRTAPAEATATGPFCLPQVGRFHEDPPLATGTGWRAWMLGASRMVLRVVELDGTAEFARSGQLDEYMVFALEPSVRFTITTGAGAVEDHPGNHLFIVPPGDSRVTLQGRGTVTFVFTARSADLVAQCPPAARPAAPNPCIPPFQPWPDPPGGFRLRAYDLDVPVQEGRFGRIFRCTTLMVNILPRFTAPRDAAKVSPHFHASFEQVSLTLAGEFEHFLRWPWTPDQAHWLPDLRIACSSPSATVLPPPALHTTLWLSPESQIVDIFAPPRMDFSQRAGWVLNAEDYPMARTEIE</sequence>
<comment type="caution">
    <text evidence="1">The sequence shown here is derived from an EMBL/GenBank/DDBJ whole genome shotgun (WGS) entry which is preliminary data.</text>
</comment>
<dbReference type="Gene3D" id="2.60.120.10">
    <property type="entry name" value="Jelly Rolls"/>
    <property type="match status" value="1"/>
</dbReference>
<gene>
    <name evidence="1" type="ORF">DYS74_17045</name>
</gene>
<accession>A0A421BJT6</accession>
<dbReference type="RefSeq" id="WP_121534875.1">
    <property type="nucleotide sequence ID" value="NZ_RCHI01000023.1"/>
</dbReference>
<dbReference type="InterPro" id="IPR014710">
    <property type="entry name" value="RmlC-like_jellyroll"/>
</dbReference>
<name>A0A421BJT6_9RHOB</name>
<dbReference type="Proteomes" id="UP000279673">
    <property type="component" value="Unassembled WGS sequence"/>
</dbReference>
<dbReference type="EMBL" id="RCHI01000023">
    <property type="protein sequence ID" value="RLL62188.1"/>
    <property type="molecule type" value="Genomic_DNA"/>
</dbReference>
<organism evidence="1 2">
    <name type="scientific">Paenirhodobacter hankyongi</name>
    <dbReference type="NCBI Taxonomy" id="2294033"/>
    <lineage>
        <taxon>Bacteria</taxon>
        <taxon>Pseudomonadati</taxon>
        <taxon>Pseudomonadota</taxon>
        <taxon>Alphaproteobacteria</taxon>
        <taxon>Rhodobacterales</taxon>
        <taxon>Rhodobacter group</taxon>
        <taxon>Paenirhodobacter</taxon>
    </lineage>
</organism>
<keyword evidence="2" id="KW-1185">Reference proteome</keyword>
<reference evidence="1 2" key="1">
    <citation type="submission" date="2018-10" db="EMBL/GenBank/DDBJ databases">
        <title>Rhodobacter sp . BO-81.</title>
        <authorList>
            <person name="Im W.T."/>
        </authorList>
    </citation>
    <scope>NUCLEOTIDE SEQUENCE [LARGE SCALE GENOMIC DNA]</scope>
    <source>
        <strain evidence="1 2">BO-81</strain>
    </source>
</reference>